<dbReference type="Pfam" id="PF03632">
    <property type="entry name" value="Glyco_hydro_65m"/>
    <property type="match status" value="1"/>
</dbReference>
<dbReference type="PANTHER" id="PTHR11051:SF8">
    <property type="entry name" value="PROTEIN-GLUCOSYLGALACTOSYLHYDROXYLYSINE GLUCOSIDASE"/>
    <property type="match status" value="1"/>
</dbReference>
<feature type="domain" description="Glycoside hydrolase family 65 C-terminal" evidence="5">
    <location>
        <begin position="714"/>
        <end position="774"/>
    </location>
</feature>
<feature type="domain" description="Glycoside hydrolase family 65 N-terminal" evidence="6">
    <location>
        <begin position="18"/>
        <end position="256"/>
    </location>
</feature>
<reference evidence="8" key="1">
    <citation type="journal article" date="2019" name="Int. J. Syst. Evol. Microbiol.">
        <title>The Global Catalogue of Microorganisms (GCM) 10K type strain sequencing project: providing services to taxonomists for standard genome sequencing and annotation.</title>
        <authorList>
            <consortium name="The Broad Institute Genomics Platform"/>
            <consortium name="The Broad Institute Genome Sequencing Center for Infectious Disease"/>
            <person name="Wu L."/>
            <person name="Ma J."/>
        </authorList>
    </citation>
    <scope>NUCLEOTIDE SEQUENCE [LARGE SCALE GENOMIC DNA]</scope>
    <source>
        <strain evidence="8">CGMCC 1.12151</strain>
    </source>
</reference>
<proteinExistence type="inferred from homology"/>
<dbReference type="InterPro" id="IPR008928">
    <property type="entry name" value="6-hairpin_glycosidase_sf"/>
</dbReference>
<dbReference type="Proteomes" id="UP001595932">
    <property type="component" value="Unassembled WGS sequence"/>
</dbReference>
<keyword evidence="2" id="KW-0328">Glycosyltransferase</keyword>
<dbReference type="Gene3D" id="2.60.420.10">
    <property type="entry name" value="Maltose phosphorylase, domain 3"/>
    <property type="match status" value="1"/>
</dbReference>
<dbReference type="InterPro" id="IPR017045">
    <property type="entry name" value="Malt_Pase/Glycosyl_Hdrlase"/>
</dbReference>
<dbReference type="EMBL" id="JBHSGL010000015">
    <property type="protein sequence ID" value="MFC4714091.1"/>
    <property type="molecule type" value="Genomic_DNA"/>
</dbReference>
<protein>
    <submittedName>
        <fullName evidence="7">Glycoside hydrolase family 65 protein</fullName>
    </submittedName>
</protein>
<dbReference type="InterPro" id="IPR037018">
    <property type="entry name" value="GH65_N"/>
</dbReference>
<dbReference type="InterPro" id="IPR005195">
    <property type="entry name" value="Glyco_hydro_65_M"/>
</dbReference>
<dbReference type="InterPro" id="IPR011013">
    <property type="entry name" value="Gal_mutarotase_sf_dom"/>
</dbReference>
<keyword evidence="3" id="KW-0808">Transferase</keyword>
<gene>
    <name evidence="7" type="ORF">ACFO5U_14680</name>
</gene>
<evidence type="ECO:0000256" key="3">
    <source>
        <dbReference type="ARBA" id="ARBA00022679"/>
    </source>
</evidence>
<evidence type="ECO:0000313" key="7">
    <source>
        <dbReference type="EMBL" id="MFC4714091.1"/>
    </source>
</evidence>
<dbReference type="Gene3D" id="2.70.98.40">
    <property type="entry name" value="Glycoside hydrolase, family 65, N-terminal domain"/>
    <property type="match status" value="1"/>
</dbReference>
<accession>A0ABV9ME92</accession>
<evidence type="ECO:0000259" key="6">
    <source>
        <dbReference type="Pfam" id="PF03636"/>
    </source>
</evidence>
<dbReference type="SUPFAM" id="SSF48208">
    <property type="entry name" value="Six-hairpin glycosidases"/>
    <property type="match status" value="1"/>
</dbReference>
<evidence type="ECO:0000259" key="4">
    <source>
        <dbReference type="Pfam" id="PF03632"/>
    </source>
</evidence>
<dbReference type="Gene3D" id="1.50.10.10">
    <property type="match status" value="1"/>
</dbReference>
<organism evidence="7 8">
    <name type="scientific">Planococcus dechangensis</name>
    <dbReference type="NCBI Taxonomy" id="1176255"/>
    <lineage>
        <taxon>Bacteria</taxon>
        <taxon>Bacillati</taxon>
        <taxon>Bacillota</taxon>
        <taxon>Bacilli</taxon>
        <taxon>Bacillales</taxon>
        <taxon>Caryophanaceae</taxon>
        <taxon>Planococcus</taxon>
    </lineage>
</organism>
<dbReference type="GO" id="GO:0016787">
    <property type="term" value="F:hydrolase activity"/>
    <property type="evidence" value="ECO:0007669"/>
    <property type="project" value="UniProtKB-KW"/>
</dbReference>
<dbReference type="InterPro" id="IPR012341">
    <property type="entry name" value="6hp_glycosidase-like_sf"/>
</dbReference>
<keyword evidence="8" id="KW-1185">Reference proteome</keyword>
<dbReference type="PIRSF" id="PIRSF036289">
    <property type="entry name" value="Glycosyl_hydrolase_malt_phosph"/>
    <property type="match status" value="1"/>
</dbReference>
<dbReference type="Pfam" id="PF03633">
    <property type="entry name" value="Glyco_hydro_65C"/>
    <property type="match status" value="1"/>
</dbReference>
<dbReference type="InterPro" id="IPR005196">
    <property type="entry name" value="Glyco_hydro_65_N"/>
</dbReference>
<name>A0ABV9ME92_9BACL</name>
<keyword evidence="7" id="KW-0378">Hydrolase</keyword>
<dbReference type="SUPFAM" id="SSF74650">
    <property type="entry name" value="Galactose mutarotase-like"/>
    <property type="match status" value="1"/>
</dbReference>
<dbReference type="Pfam" id="PF03636">
    <property type="entry name" value="Glyco_hydro_65N"/>
    <property type="match status" value="1"/>
</dbReference>
<comment type="similarity">
    <text evidence="1">Belongs to the glycosyl hydrolase 65 family.</text>
</comment>
<evidence type="ECO:0000313" key="8">
    <source>
        <dbReference type="Proteomes" id="UP001595932"/>
    </source>
</evidence>
<dbReference type="InterPro" id="IPR005194">
    <property type="entry name" value="Glyco_hydro_65_C"/>
</dbReference>
<dbReference type="RefSeq" id="WP_377279824.1">
    <property type="nucleotide sequence ID" value="NZ_JBHSGL010000015.1"/>
</dbReference>
<evidence type="ECO:0000256" key="2">
    <source>
        <dbReference type="ARBA" id="ARBA00022676"/>
    </source>
</evidence>
<evidence type="ECO:0000256" key="1">
    <source>
        <dbReference type="ARBA" id="ARBA00006768"/>
    </source>
</evidence>
<comment type="caution">
    <text evidence="7">The sequence shown here is derived from an EMBL/GenBank/DDBJ whole genome shotgun (WGS) entry which is preliminary data.</text>
</comment>
<evidence type="ECO:0000259" key="5">
    <source>
        <dbReference type="Pfam" id="PF03633"/>
    </source>
</evidence>
<dbReference type="PANTHER" id="PTHR11051">
    <property type="entry name" value="GLYCOSYL HYDROLASE-RELATED"/>
    <property type="match status" value="1"/>
</dbReference>
<sequence>MMNYSLGKGSYKDWLLAETAFSADALGKSEAVMLLGNGYMGLRSDNEEPYLAERRNLFINGTFNKAEANEVTELPNAANVTRLDIRVDGERFSLELGETNDYIKQLNMKDAELTRSFDWTSPKGKTLRFRFSRFVSFDELHLIAMKMEVESLSHDVALSIDSGINAQMTNSGVQHFKEGERRIADGRFIQLVQTTNESAIDFVHNTVHALKLNGEKITAQADKDMARRKAWMSYDIELRPHDHLVVEKLSTVHTSKDSDLNSGTYSLEQLRAESLGQLKGHDVLGYDALFEVHRRAWQQKVWGAYNVEVESSEAVDQLALRFSLYHLTAMMPAHDEQMGIGAKALSGEGYKGHSFWDTEIFILPFFILSNPQAAKSLLTYRYHGLAGARKKAQDNGYRGAMYPWEMAWPTDGEVTPVWGDIDIVTGEQTKIWSGFIEQHISADIAFAVYQYENITGDRQFMERCGYEMVFETAKFWASRLEWNDAHRQYHINHVIGPDEYKEHINNNAFTNHMAYFNLKLAMRYADKLSQEHTELWETFGLEADYADWREKAERLYLPEPRAEDLVIPQDDTYLQLTEIDLAKYKNQTKVRTIYRDYNAEQINGIQVTKQADTLLLFYLIDQTFLRGDRRFSEAAKKANFRYYEARTLHDSSLSLATHAIMASDIGERELAYKLFRQTCDIDMGPDMKTSDEGIHAASIGGIWKSAVFGFAGVRLADGKLRINPRLPKNWQRLRFTVYWQGQPLQLDMTHESMDIEASAGRPVEFETGGTVYTVDRRLNIPLNHQQSLSST</sequence>
<feature type="domain" description="Glycoside hydrolase family 65 central catalytic" evidence="4">
    <location>
        <begin position="321"/>
        <end position="704"/>
    </location>
</feature>